<reference evidence="1" key="1">
    <citation type="journal article" date="2015" name="Nature">
        <title>Complex archaea that bridge the gap between prokaryotes and eukaryotes.</title>
        <authorList>
            <person name="Spang A."/>
            <person name="Saw J.H."/>
            <person name="Jorgensen S.L."/>
            <person name="Zaremba-Niedzwiedzka K."/>
            <person name="Martijn J."/>
            <person name="Lind A.E."/>
            <person name="van Eijk R."/>
            <person name="Schleper C."/>
            <person name="Guy L."/>
            <person name="Ettema T.J."/>
        </authorList>
    </citation>
    <scope>NUCLEOTIDE SEQUENCE</scope>
</reference>
<proteinExistence type="predicted"/>
<dbReference type="EMBL" id="LAZR01021963">
    <property type="protein sequence ID" value="KKL83507.1"/>
    <property type="molecule type" value="Genomic_DNA"/>
</dbReference>
<gene>
    <name evidence="1" type="ORF">LCGC14_1974040</name>
</gene>
<comment type="caution">
    <text evidence="1">The sequence shown here is derived from an EMBL/GenBank/DDBJ whole genome shotgun (WGS) entry which is preliminary data.</text>
</comment>
<name>A0A0F9I806_9ZZZZ</name>
<sequence length="112" mass="13050">MKAIIWRPRKESEMKKIWRIKHVPTGFYYCPVRRINSKCKNQCGIGHTQLVRSNLSKTGKIYARRPSLKKLHLGHCSHLTNYPVDSSGVFSHIATIAVIPFSNTDWTIEEWR</sequence>
<organism evidence="1">
    <name type="scientific">marine sediment metagenome</name>
    <dbReference type="NCBI Taxonomy" id="412755"/>
    <lineage>
        <taxon>unclassified sequences</taxon>
        <taxon>metagenomes</taxon>
        <taxon>ecological metagenomes</taxon>
    </lineage>
</organism>
<accession>A0A0F9I806</accession>
<evidence type="ECO:0000313" key="1">
    <source>
        <dbReference type="EMBL" id="KKL83507.1"/>
    </source>
</evidence>
<protein>
    <submittedName>
        <fullName evidence="1">Uncharacterized protein</fullName>
    </submittedName>
</protein>
<dbReference type="AlphaFoldDB" id="A0A0F9I806"/>